<proteinExistence type="predicted"/>
<dbReference type="InterPro" id="IPR010263">
    <property type="entry name" value="T6SS_TssK"/>
</dbReference>
<dbReference type="EMBL" id="OJIN01000217">
    <property type="protein sequence ID" value="SPD75704.1"/>
    <property type="molecule type" value="Genomic_DNA"/>
</dbReference>
<name>A0A445N1Y1_9BACT</name>
<evidence type="ECO:0000313" key="1">
    <source>
        <dbReference type="EMBL" id="SPD75704.1"/>
    </source>
</evidence>
<gene>
    <name evidence="1" type="ORF">PITCH_A720044</name>
</gene>
<reference evidence="1" key="1">
    <citation type="submission" date="2018-01" db="EMBL/GenBank/DDBJ databases">
        <authorList>
            <person name="Regsiter A."/>
            <person name="William W."/>
        </authorList>
    </citation>
    <scope>NUCLEOTIDE SEQUENCE</scope>
    <source>
        <strain evidence="1">TRIP AH-1</strain>
    </source>
</reference>
<dbReference type="NCBIfam" id="TIGR03353">
    <property type="entry name" value="VI_chp_4"/>
    <property type="match status" value="1"/>
</dbReference>
<protein>
    <submittedName>
        <fullName evidence="1">Type VI secretion protein, VC_A0114 family</fullName>
    </submittedName>
</protein>
<sequence length="461" mass="52355">MEKPLFWHQGLFLQPHHFQLEDLHIQSLLTPFHRFLQPHFWGVAGLDIQQSALSNFSFSILKGEFLFPDMTHVVVPGNGVIEARTFDQAWVEGGKPFTVYVGLKKFNDSGENVTVLSDSGKTTDVTTRFAAKAAPEEVSDLHQGGPKAEVSRLEHVIRIFWETETDEVGDYILMPVAQLERSGEEVKLLEQFIPPSLTINSSEILIKAVKEIRDQLASRGRQLEAFKKQRGIQTSEFGSRDMVYLLALRSLNRYIPPLTHIVESNQIHPFWVYALLRQLIGELSSFSERVNVAGELADGTVLLSPYDHRSLWRCFFGAQSLITQLLDEITAGPEYIFQLVYDGAYYSSELPPVIFEGKNRFYLVIETEEDPKSVLQSLETAAKLGARKALPLLIARALPGVRLEHLPVPPQELPRRARSIYFQIDHHNEQWAQVEKGHNLSLYWDLAPDDLKTELMVVGRT</sequence>
<dbReference type="AlphaFoldDB" id="A0A445N1Y1"/>
<accession>A0A445N1Y1</accession>
<dbReference type="PANTHER" id="PTHR35566">
    <property type="entry name" value="BLR3599 PROTEIN"/>
    <property type="match status" value="1"/>
</dbReference>
<dbReference type="Pfam" id="PF05936">
    <property type="entry name" value="T6SS_VasE"/>
    <property type="match status" value="1"/>
</dbReference>
<dbReference type="PANTHER" id="PTHR35566:SF1">
    <property type="entry name" value="TYPE VI SECRETION SYSTEM BASEPLATE COMPONENT TSSK1"/>
    <property type="match status" value="1"/>
</dbReference>
<organism evidence="1">
    <name type="scientific">uncultured Desulfobacterium sp</name>
    <dbReference type="NCBI Taxonomy" id="201089"/>
    <lineage>
        <taxon>Bacteria</taxon>
        <taxon>Pseudomonadati</taxon>
        <taxon>Thermodesulfobacteriota</taxon>
        <taxon>Desulfobacteria</taxon>
        <taxon>Desulfobacterales</taxon>
        <taxon>Desulfobacteriaceae</taxon>
        <taxon>Desulfobacterium</taxon>
        <taxon>environmental samples</taxon>
    </lineage>
</organism>